<comment type="caution">
    <text evidence="1">The sequence shown here is derived from an EMBL/GenBank/DDBJ whole genome shotgun (WGS) entry which is preliminary data.</text>
</comment>
<reference evidence="1 2" key="1">
    <citation type="submission" date="2013-08" db="EMBL/GenBank/DDBJ databases">
        <authorList>
            <person name="Weinstock G."/>
            <person name="Sodergren E."/>
            <person name="Wylie T."/>
            <person name="Fulton L."/>
            <person name="Fulton R."/>
            <person name="Fronick C."/>
            <person name="O'Laughlin M."/>
            <person name="Godfrey J."/>
            <person name="Miner T."/>
            <person name="Herter B."/>
            <person name="Appelbaum E."/>
            <person name="Cordes M."/>
            <person name="Lek S."/>
            <person name="Wollam A."/>
            <person name="Pepin K.H."/>
            <person name="Palsikar V.B."/>
            <person name="Mitreva M."/>
            <person name="Wilson R.K."/>
        </authorList>
    </citation>
    <scope>NUCLEOTIDE SEQUENCE [LARGE SCALE GENOMIC DNA]</scope>
    <source>
        <strain evidence="1 2">ATCC 15930</strain>
    </source>
</reference>
<dbReference type="SUPFAM" id="SSF56059">
    <property type="entry name" value="Glutathione synthetase ATP-binding domain-like"/>
    <property type="match status" value="1"/>
</dbReference>
<evidence type="ECO:0000313" key="2">
    <source>
        <dbReference type="Proteomes" id="UP000027442"/>
    </source>
</evidence>
<evidence type="ECO:0000313" key="1">
    <source>
        <dbReference type="EMBL" id="KDR53787.1"/>
    </source>
</evidence>
<dbReference type="AlphaFoldDB" id="A0A069QM86"/>
<sequence length="377" mass="41927">MTLHIFNPDHDLVLAAGNDHFTPPKAARDLYADLGFLPALWAQEGDFVLVAEMESARERIRHIKGRGKGVELVDRETMKRMLANGTINGKELSIAPWGWDRNVKELLMGVGVSEAILPAMEWLEDVRNVSSRQWVSDNLLPTLVSQLNSLHPARFVGASFVVKSMAELRALFQTHGQVVVKAPWSSSGRGIRYIDNTPDPSTEGWCGNMIEKQGCITLEPYYNKVRDFGMEFDVDDDGCVNYLGLSIFKTSKRTYTGSLLATEETKTEYLSQYVDVSILKSISETIAKTLSSLLTNRYVGPLGIDMMLVNVEGEPNLMVHPCVELNLRRTMGHVALSLSPSAAEPQQLMNINHTKGAYHLRLHTLSDGLLNTSLARL</sequence>
<accession>A0A069QM86</accession>
<proteinExistence type="predicted"/>
<dbReference type="RefSeq" id="WP_018966490.1">
    <property type="nucleotide sequence ID" value="NZ_KB899210.1"/>
</dbReference>
<gene>
    <name evidence="1" type="ORF">HMPREF1991_00154</name>
</gene>
<keyword evidence="2" id="KW-1185">Reference proteome</keyword>
<dbReference type="HOGENOM" id="CLU_059540_0_0_10"/>
<protein>
    <recommendedName>
        <fullName evidence="3">ATP-grasp domain-containing protein</fullName>
    </recommendedName>
</protein>
<evidence type="ECO:0008006" key="3">
    <source>
        <dbReference type="Google" id="ProtNLM"/>
    </source>
</evidence>
<dbReference type="EMBL" id="JNGW01000012">
    <property type="protein sequence ID" value="KDR53787.1"/>
    <property type="molecule type" value="Genomic_DNA"/>
</dbReference>
<dbReference type="Proteomes" id="UP000027442">
    <property type="component" value="Unassembled WGS sequence"/>
</dbReference>
<organism evidence="1 2">
    <name type="scientific">Hoylesella loescheii DSM 19665 = JCM 12249 = ATCC 15930</name>
    <dbReference type="NCBI Taxonomy" id="1122985"/>
    <lineage>
        <taxon>Bacteria</taxon>
        <taxon>Pseudomonadati</taxon>
        <taxon>Bacteroidota</taxon>
        <taxon>Bacteroidia</taxon>
        <taxon>Bacteroidales</taxon>
        <taxon>Prevotellaceae</taxon>
        <taxon>Hoylesella</taxon>
    </lineage>
</organism>
<name>A0A069QM86_HOYLO</name>
<dbReference type="PATRIC" id="fig|1122985.7.peg.162"/>
<dbReference type="eggNOG" id="ENOG502ZFUJ">
    <property type="taxonomic scope" value="Bacteria"/>
</dbReference>